<gene>
    <name evidence="2" type="ORF">CTLFYP3_01311</name>
</gene>
<feature type="transmembrane region" description="Helical" evidence="1">
    <location>
        <begin position="6"/>
        <end position="29"/>
    </location>
</feature>
<dbReference type="RefSeq" id="WP_156625822.1">
    <property type="nucleotide sequence ID" value="NZ_CACRTO010000013.1"/>
</dbReference>
<evidence type="ECO:0008006" key="3">
    <source>
        <dbReference type="Google" id="ProtNLM"/>
    </source>
</evidence>
<keyword evidence="1" id="KW-0472">Membrane</keyword>
<proteinExistence type="predicted"/>
<protein>
    <recommendedName>
        <fullName evidence="3">Peptidase propeptide and YPEB domain protein</fullName>
    </recommendedName>
</protein>
<accession>A0A6N3BL91</accession>
<evidence type="ECO:0000256" key="1">
    <source>
        <dbReference type="SAM" id="Phobius"/>
    </source>
</evidence>
<sequence>MRPKKISIISSIIIVILIISIVVLVNNILNKGSKEVKIAKHFIEELYDEDIINGENGFEISVEEDALRKISNKSSKIKNSVMVGSYAVDIDKEYKVLGFSNKNITEVVSEGADIISEDKAISLAEIYLNKITKDDYLFKEVKVQEDSQMPIYNINFYKLKDGHPYYKQEINVAINNITGKLEGYTNYPVDKMKYINDVNITEEEAKDILQHNLKNLDLNSQIINDPILYYINISDNEMVLAYKFECKVKNKDNKEDDLVTFVRADNKEVVNLNIEVAAR</sequence>
<reference evidence="2" key="1">
    <citation type="submission" date="2019-11" db="EMBL/GenBank/DDBJ databases">
        <authorList>
            <person name="Feng L."/>
        </authorList>
    </citation>
    <scope>NUCLEOTIDE SEQUENCE</scope>
    <source>
        <strain evidence="2">CTertiumLFYP3</strain>
    </source>
</reference>
<dbReference type="EMBL" id="CACRTO010000013">
    <property type="protein sequence ID" value="VYU03448.1"/>
    <property type="molecule type" value="Genomic_DNA"/>
</dbReference>
<evidence type="ECO:0000313" key="2">
    <source>
        <dbReference type="EMBL" id="VYU03448.1"/>
    </source>
</evidence>
<keyword evidence="1" id="KW-1133">Transmembrane helix</keyword>
<name>A0A6N3BL91_9CLOT</name>
<organism evidence="2">
    <name type="scientific">Clostridium tertium</name>
    <dbReference type="NCBI Taxonomy" id="1559"/>
    <lineage>
        <taxon>Bacteria</taxon>
        <taxon>Bacillati</taxon>
        <taxon>Bacillota</taxon>
        <taxon>Clostridia</taxon>
        <taxon>Eubacteriales</taxon>
        <taxon>Clostridiaceae</taxon>
        <taxon>Clostridium</taxon>
    </lineage>
</organism>
<dbReference type="AlphaFoldDB" id="A0A6N3BL91"/>
<keyword evidence="1" id="KW-0812">Transmembrane</keyword>